<keyword evidence="1 3" id="KW-0732">Signal</keyword>
<name>A0A928Z2P2_9CYAN</name>
<dbReference type="Gene3D" id="3.10.560.10">
    <property type="entry name" value="Outer membrane lipoprotein wza domain like"/>
    <property type="match status" value="2"/>
</dbReference>
<keyword evidence="7" id="KW-1185">Reference proteome</keyword>
<dbReference type="AlphaFoldDB" id="A0A928Z2P2"/>
<dbReference type="GO" id="GO:0015159">
    <property type="term" value="F:polysaccharide transmembrane transporter activity"/>
    <property type="evidence" value="ECO:0007669"/>
    <property type="project" value="InterPro"/>
</dbReference>
<dbReference type="PANTHER" id="PTHR33619:SF3">
    <property type="entry name" value="POLYSACCHARIDE EXPORT PROTEIN GFCE-RELATED"/>
    <property type="match status" value="1"/>
</dbReference>
<feature type="domain" description="Soluble ligand binding" evidence="5">
    <location>
        <begin position="196"/>
        <end position="221"/>
    </location>
</feature>
<feature type="signal peptide" evidence="3">
    <location>
        <begin position="1"/>
        <end position="32"/>
    </location>
</feature>
<dbReference type="InterPro" id="IPR049712">
    <property type="entry name" value="Poly_export"/>
</dbReference>
<dbReference type="InterPro" id="IPR019554">
    <property type="entry name" value="Soluble_ligand-bd"/>
</dbReference>
<feature type="chain" id="PRO_5038032684" evidence="3">
    <location>
        <begin position="33"/>
        <end position="385"/>
    </location>
</feature>
<keyword evidence="2" id="KW-0175">Coiled coil</keyword>
<evidence type="ECO:0000256" key="1">
    <source>
        <dbReference type="ARBA" id="ARBA00022729"/>
    </source>
</evidence>
<organism evidence="6 7">
    <name type="scientific">Romeriopsis navalis LEGE 11480</name>
    <dbReference type="NCBI Taxonomy" id="2777977"/>
    <lineage>
        <taxon>Bacteria</taxon>
        <taxon>Bacillati</taxon>
        <taxon>Cyanobacteriota</taxon>
        <taxon>Cyanophyceae</taxon>
        <taxon>Leptolyngbyales</taxon>
        <taxon>Leptolyngbyaceae</taxon>
        <taxon>Romeriopsis</taxon>
        <taxon>Romeriopsis navalis</taxon>
    </lineage>
</organism>
<gene>
    <name evidence="6" type="ORF">IQ266_08420</name>
</gene>
<evidence type="ECO:0000259" key="4">
    <source>
        <dbReference type="Pfam" id="PF02563"/>
    </source>
</evidence>
<sequence>MGIPTTARQRFQLSIALGLLGSLGLSSLPSMAQTQMPPRTAPTSLPQLQPLAQRAPIVTIPSTRIPFSQRARRVIDPVSYYIGPGDEIRIAVIGYPEYSNNHSVLSDGTISLPLIGSVMAADRTPAQLKGQISRLLNEVLVNPAVNVAVSSQRPVTVNIGGSVQRPGPVQLRNLRPTGDINQSTTVAGVVSLQRPTVTAALLEAGGVTRDADLTQVQLRRYSPDQNLPPVVINLWDAISANRPARDLTLQDGDTLYVPKLAANTTIDAQLLAKSSLAPRTVRVKVVGEVTRPGEVAVPPDGNLSSAIAIAGGPTDKARMKEVTFVRRLANGQIQEQKLNLNQLTDEIQVQDGDVIYVPKTDSDKAIDVAGRVAGPLGFILRLFGL</sequence>
<dbReference type="Proteomes" id="UP000625316">
    <property type="component" value="Unassembled WGS sequence"/>
</dbReference>
<evidence type="ECO:0000313" key="6">
    <source>
        <dbReference type="EMBL" id="MBE9029749.1"/>
    </source>
</evidence>
<feature type="domain" description="Polysaccharide export protein N-terminal" evidence="4">
    <location>
        <begin position="79"/>
        <end position="149"/>
    </location>
</feature>
<dbReference type="RefSeq" id="WP_264324568.1">
    <property type="nucleotide sequence ID" value="NZ_JADEXQ010000021.1"/>
</dbReference>
<proteinExistence type="predicted"/>
<evidence type="ECO:0000256" key="2">
    <source>
        <dbReference type="SAM" id="Coils"/>
    </source>
</evidence>
<feature type="coiled-coil region" evidence="2">
    <location>
        <begin position="326"/>
        <end position="353"/>
    </location>
</feature>
<dbReference type="Pfam" id="PF02563">
    <property type="entry name" value="Poly_export"/>
    <property type="match status" value="1"/>
</dbReference>
<comment type="caution">
    <text evidence="6">The sequence shown here is derived from an EMBL/GenBank/DDBJ whole genome shotgun (WGS) entry which is preliminary data.</text>
</comment>
<evidence type="ECO:0000259" key="5">
    <source>
        <dbReference type="Pfam" id="PF10531"/>
    </source>
</evidence>
<feature type="domain" description="Soluble ligand binding" evidence="5">
    <location>
        <begin position="282"/>
        <end position="332"/>
    </location>
</feature>
<dbReference type="InterPro" id="IPR003715">
    <property type="entry name" value="Poly_export_N"/>
</dbReference>
<protein>
    <submittedName>
        <fullName evidence="6">Polysaccharide biosynthesis/export family protein</fullName>
    </submittedName>
</protein>
<dbReference type="PANTHER" id="PTHR33619">
    <property type="entry name" value="POLYSACCHARIDE EXPORT PROTEIN GFCE-RELATED"/>
    <property type="match status" value="1"/>
</dbReference>
<reference evidence="6" key="1">
    <citation type="submission" date="2020-10" db="EMBL/GenBank/DDBJ databases">
        <authorList>
            <person name="Castelo-Branco R."/>
            <person name="Eusebio N."/>
            <person name="Adriana R."/>
            <person name="Vieira A."/>
            <person name="Brugerolle De Fraissinette N."/>
            <person name="Rezende De Castro R."/>
            <person name="Schneider M.P."/>
            <person name="Vasconcelos V."/>
            <person name="Leao P.N."/>
        </authorList>
    </citation>
    <scope>NUCLEOTIDE SEQUENCE</scope>
    <source>
        <strain evidence="6">LEGE 11480</strain>
    </source>
</reference>
<evidence type="ECO:0000256" key="3">
    <source>
        <dbReference type="SAM" id="SignalP"/>
    </source>
</evidence>
<dbReference type="Pfam" id="PF10531">
    <property type="entry name" value="SLBB"/>
    <property type="match status" value="2"/>
</dbReference>
<accession>A0A928Z2P2</accession>
<evidence type="ECO:0000313" key="7">
    <source>
        <dbReference type="Proteomes" id="UP000625316"/>
    </source>
</evidence>
<dbReference type="EMBL" id="JADEXQ010000021">
    <property type="protein sequence ID" value="MBE9029749.1"/>
    <property type="molecule type" value="Genomic_DNA"/>
</dbReference>